<feature type="compositionally biased region" description="Low complexity" evidence="1">
    <location>
        <begin position="11"/>
        <end position="24"/>
    </location>
</feature>
<feature type="compositionally biased region" description="Polar residues" evidence="1">
    <location>
        <begin position="484"/>
        <end position="493"/>
    </location>
</feature>
<accession>A0A1D8NFM7</accession>
<feature type="compositionally biased region" description="Low complexity" evidence="1">
    <location>
        <begin position="469"/>
        <end position="482"/>
    </location>
</feature>
<feature type="compositionally biased region" description="Basic and acidic residues" evidence="1">
    <location>
        <begin position="935"/>
        <end position="949"/>
    </location>
</feature>
<gene>
    <name evidence="2" type="ORF">YALI1_D27599g</name>
</gene>
<dbReference type="EMBL" id="CP017556">
    <property type="protein sequence ID" value="AOW04432.1"/>
    <property type="molecule type" value="Genomic_DNA"/>
</dbReference>
<dbReference type="VEuPathDB" id="FungiDB:YALI0_D21802g"/>
<dbReference type="RefSeq" id="XP_503126.4">
    <property type="nucleotide sequence ID" value="XM_503126.4"/>
</dbReference>
<feature type="compositionally biased region" description="Basic and acidic residues" evidence="1">
    <location>
        <begin position="625"/>
        <end position="636"/>
    </location>
</feature>
<protein>
    <submittedName>
        <fullName evidence="2">Uncharacterized protein</fullName>
    </submittedName>
</protein>
<feature type="compositionally biased region" description="Low complexity" evidence="1">
    <location>
        <begin position="49"/>
        <end position="80"/>
    </location>
</feature>
<feature type="region of interest" description="Disordered" evidence="1">
    <location>
        <begin position="1"/>
        <end position="263"/>
    </location>
</feature>
<proteinExistence type="predicted"/>
<feature type="compositionally biased region" description="Polar residues" evidence="1">
    <location>
        <begin position="637"/>
        <end position="654"/>
    </location>
</feature>
<dbReference type="GeneID" id="2910694"/>
<feature type="compositionally biased region" description="Polar residues" evidence="1">
    <location>
        <begin position="950"/>
        <end position="966"/>
    </location>
</feature>
<dbReference type="VEuPathDB" id="FungiDB:YALI1_D27599g"/>
<feature type="compositionally biased region" description="Polar residues" evidence="1">
    <location>
        <begin position="502"/>
        <end position="521"/>
    </location>
</feature>
<feature type="compositionally biased region" description="Polar residues" evidence="1">
    <location>
        <begin position="908"/>
        <end position="917"/>
    </location>
</feature>
<dbReference type="KEGG" id="yli:2910694"/>
<dbReference type="Proteomes" id="UP000182444">
    <property type="component" value="Chromosome 1D"/>
</dbReference>
<evidence type="ECO:0000313" key="3">
    <source>
        <dbReference type="Proteomes" id="UP000182444"/>
    </source>
</evidence>
<sequence>MKSLLHRRSQSAGGSESPKSKSGSVTPSSPAMLMSPGSRSPDKSPPKSPGRLSMSSVLRRMSTSSPPKSPVKSSSPQRSPTKSGSPFGSVFSSNVVKKALANHYPTTPRIEEKGHRKTQSAGQQYSSMIIDAEKQQKPQTHTRTPILPERYPVTPVMQASTPKTPKTEPQRKTYGDTFPQLSPQTSKPALKSPSYNRHSYHPNAMSDLDPLQNPTTSINLKQTKSHTSLNNLSQTKSYTPNLSSTGTPNLSKTSSHQVRPRRLSADLRRSFDVRRADFTAALEEKKSSLSPNLKKLNPINLIKRRSSKDDFINIADVYEDAGIYESRTSREYSARDFSSRDNVFTPTFTPTSSHDGFDNSRELHPTPVSHDIISSSRDPETGVIYATRKCEWGTSPGSSKTSVVMESPVITATEPQVTRKHTKSKSAVITNPLEIPDQPVESLRVVKKSSGVGLNILMGGDMSRDSLVRDSPSSRDSPSRASFTFPSRDSPSHVSLARDSPSRASFSNDSPSVIQPRSSFSRELPSVPSRRDSKVASRRHSAIGIDTNTWEVPPRDSRRNSRVLSEIIAESDLTAISDAAESAKIAEATRIAEARAAADTKAAESASEAVKAQSANVDPSPSIDFESHDTLSHDTLSRGQNSLRSSNTGHTSFEQELEGEHVVEHITSDSAIPDNVSISQYTKQLMAQDRDNSFGGLLEDDSDSAFSFEDDDFGRNSSVRLHKKPERFTSHDLSDGEEEYDDYDGYDDDMYDDEGIEDDAHLYGGNAFLDQSSPKDEVPPGDILPSSLTNHGSRISRGKSHGRGLSGSRRSSYSKDNSSGITRSRRASVEQGTDSAHDSPAGIAASSVTSPANHERHNSHGSIGGRSHGRKHSKRLASYHSKDDSTSTTADSIGPVAVTADDPVFQRQKLQSQQLSPAQFKFPPDSSETLELDFSGEKSRDGCHARDLSSRSLGSITSPDVNQNAVSTSSPSVSHSRQSSRDKRRSYKFPPAQEEDFSFESAHDSSLNHTITEQDYEDDEHDSTAFAYQEVEDALSEIESLTQSGCSSPMRSRFEIPSLGETLGHVRNLSNPSYVGSPGHARNLSHVSSPSHVRNLSQFSNPNSTGHISSPSFGQTGHIRSVSGTQALQEPLEIDTGFTDYDQYGFGYPEGDFEGGGYSDEYYDDLLDEANAVSEIYYDEEDPVRSDRGYSSRLERSHSNRKLPRKVIHVTEPSNNVVESREGTTTLFGLINDEAEEARSIVTTPVNQQGPFDPISGLPIPGYVELTPISERSYDGDSPYRR</sequence>
<feature type="region of interest" description="Disordered" evidence="1">
    <location>
        <begin position="607"/>
        <end position="655"/>
    </location>
</feature>
<organism evidence="2 3">
    <name type="scientific">Yarrowia lipolytica</name>
    <name type="common">Candida lipolytica</name>
    <dbReference type="NCBI Taxonomy" id="4952"/>
    <lineage>
        <taxon>Eukaryota</taxon>
        <taxon>Fungi</taxon>
        <taxon>Dikarya</taxon>
        <taxon>Ascomycota</taxon>
        <taxon>Saccharomycotina</taxon>
        <taxon>Dipodascomycetes</taxon>
        <taxon>Dipodascales</taxon>
        <taxon>Dipodascales incertae sedis</taxon>
        <taxon>Yarrowia</taxon>
    </lineage>
</organism>
<feature type="region of interest" description="Disordered" evidence="1">
    <location>
        <begin position="454"/>
        <end position="540"/>
    </location>
</feature>
<evidence type="ECO:0000313" key="2">
    <source>
        <dbReference type="EMBL" id="AOW04432.1"/>
    </source>
</evidence>
<reference evidence="2 3" key="1">
    <citation type="journal article" date="2016" name="PLoS ONE">
        <title>Sequence Assembly of Yarrowia lipolytica Strain W29/CLIB89 Shows Transposable Element Diversity.</title>
        <authorList>
            <person name="Magnan C."/>
            <person name="Yu J."/>
            <person name="Chang I."/>
            <person name="Jahn E."/>
            <person name="Kanomata Y."/>
            <person name="Wu J."/>
            <person name="Zeller M."/>
            <person name="Oakes M."/>
            <person name="Baldi P."/>
            <person name="Sandmeyer S."/>
        </authorList>
    </citation>
    <scope>NUCLEOTIDE SEQUENCE [LARGE SCALE GENOMIC DNA]</scope>
    <source>
        <strain evidence="3">CLIB89(W29)</strain>
    </source>
</reference>
<feature type="compositionally biased region" description="Low complexity" evidence="1">
    <location>
        <begin position="967"/>
        <end position="977"/>
    </location>
</feature>
<name>A0A1D8NFM7_YARLL</name>
<feature type="compositionally biased region" description="Low complexity" evidence="1">
    <location>
        <begin position="806"/>
        <end position="820"/>
    </location>
</feature>
<feature type="region of interest" description="Disordered" evidence="1">
    <location>
        <begin position="729"/>
        <end position="1008"/>
    </location>
</feature>
<feature type="compositionally biased region" description="Polar residues" evidence="1">
    <location>
        <begin position="179"/>
        <end position="197"/>
    </location>
</feature>
<feature type="compositionally biased region" description="Polar residues" evidence="1">
    <location>
        <begin position="81"/>
        <end position="95"/>
    </location>
</feature>
<feature type="compositionally biased region" description="Polar residues" evidence="1">
    <location>
        <begin position="212"/>
        <end position="257"/>
    </location>
</feature>
<feature type="compositionally biased region" description="Basic and acidic residues" evidence="1">
    <location>
        <begin position="165"/>
        <end position="174"/>
    </location>
</feature>
<evidence type="ECO:0000256" key="1">
    <source>
        <dbReference type="SAM" id="MobiDB-lite"/>
    </source>
</evidence>
<feature type="compositionally biased region" description="Acidic residues" evidence="1">
    <location>
        <begin position="735"/>
        <end position="757"/>
    </location>
</feature>
<feature type="compositionally biased region" description="Basic residues" evidence="1">
    <location>
        <begin position="867"/>
        <end position="877"/>
    </location>
</feature>